<dbReference type="PROSITE" id="PS51257">
    <property type="entry name" value="PROKAR_LIPOPROTEIN"/>
    <property type="match status" value="1"/>
</dbReference>
<feature type="repeat" description="TPR" evidence="1">
    <location>
        <begin position="309"/>
        <end position="342"/>
    </location>
</feature>
<dbReference type="STRING" id="1334022.SAMN04487907_101543"/>
<keyword evidence="3" id="KW-1185">Reference proteome</keyword>
<dbReference type="InterPro" id="IPR019734">
    <property type="entry name" value="TPR_rpt"/>
</dbReference>
<sequence>MVLRRFLHVVFVFFLIGAILSCSRKKDTFISRSWHSVTAEYNTLYNGNLALEAGREELNQNYKDNYWDLLPIERMQIDEEILLPDSVRNQNFGVAEQKAVKAIQRHSMLIDGDEENPQIDEAYMLLGKARYFDQRFIPALEAFNYILQRYPASNSIRNAQIWREKTNIRLENNRIAIRNLKRIIENAQFEDQEYADAKAAMAQAYINLQYPDSALAPLTTAANFTNKNEEKGRYFFILGQLYNLLNQPENANLAFDEVIELNRKSPRIYMINAYIQKARNFDPEENNDQQLKELLISLEEDRENRPFLDKIYFQFGEYYNQRDSLDTAIVFYNKSLRSRANSDPYLRSINYEILANINFDRSNYQRAAKYFDSTLFEMNSSLREYRTIEKKRKNLDDVIFYQSIADKNDSILDLTKLSREEQIAFYTEYTNKLKEDYQNQIEEGETEEALALNTAGPGVPNTGIPNIGVPGEENTNKFYFYNDNLISRGEREFLRVWGNRQLADNWRWMATGNTTAMATSEDGADFDFTSDPRFNPVTYVDKLPTDNKVIDSLYKERNYAYYQLGLIYNEKFAEYRLSANRLEEVLASDPEDRLVLPSKYNLYKAYGNLNMLAKQDEMKRDIITNYPDSQYAIFIQNPQSLANGESLPKMSYENTFELFENKEFTEVISESNKFITRYSGEEIVPKFELLKAMAIGRLKGLSEYRTALSHVSLTYPQSPEGQKAKQMISESLPRLSRLQLQQDSLAKNYKLVYEFDANKKEEALEFQQKLDSAMVDLDYSNLSTSLDPYTIDRLFVVVHGLEDRARALGFGELLRENDDYKLENDFIAISTNNYRVILLRKNLDTYKTDY</sequence>
<dbReference type="AlphaFoldDB" id="A0A1I1DQ01"/>
<evidence type="ECO:0000313" key="3">
    <source>
        <dbReference type="Proteomes" id="UP000199438"/>
    </source>
</evidence>
<organism evidence="2 3">
    <name type="scientific">Zunongwangia mangrovi</name>
    <dbReference type="NCBI Taxonomy" id="1334022"/>
    <lineage>
        <taxon>Bacteria</taxon>
        <taxon>Pseudomonadati</taxon>
        <taxon>Bacteroidota</taxon>
        <taxon>Flavobacteriia</taxon>
        <taxon>Flavobacteriales</taxon>
        <taxon>Flavobacteriaceae</taxon>
        <taxon>Zunongwangia</taxon>
    </lineage>
</organism>
<evidence type="ECO:0000256" key="1">
    <source>
        <dbReference type="PROSITE-ProRule" id="PRU00339"/>
    </source>
</evidence>
<dbReference type="SUPFAM" id="SSF48452">
    <property type="entry name" value="TPR-like"/>
    <property type="match status" value="2"/>
</dbReference>
<dbReference type="PROSITE" id="PS50005">
    <property type="entry name" value="TPR"/>
    <property type="match status" value="1"/>
</dbReference>
<dbReference type="Gene3D" id="1.25.40.10">
    <property type="entry name" value="Tetratricopeptide repeat domain"/>
    <property type="match status" value="3"/>
</dbReference>
<evidence type="ECO:0000313" key="2">
    <source>
        <dbReference type="EMBL" id="SFB76924.1"/>
    </source>
</evidence>
<dbReference type="EMBL" id="FOKV01000001">
    <property type="protein sequence ID" value="SFB76924.1"/>
    <property type="molecule type" value="Genomic_DNA"/>
</dbReference>
<protein>
    <submittedName>
        <fullName evidence="2">Protein involved in gliding motility SprE</fullName>
    </submittedName>
</protein>
<dbReference type="SMART" id="SM00028">
    <property type="entry name" value="TPR"/>
    <property type="match status" value="3"/>
</dbReference>
<accession>A0A1I1DQ01</accession>
<reference evidence="3" key="1">
    <citation type="submission" date="2016-10" db="EMBL/GenBank/DDBJ databases">
        <authorList>
            <person name="Varghese N."/>
            <person name="Submissions S."/>
        </authorList>
    </citation>
    <scope>NUCLEOTIDE SEQUENCE [LARGE SCALE GENOMIC DNA]</scope>
    <source>
        <strain evidence="3">DSM 24499</strain>
    </source>
</reference>
<dbReference type="InterPro" id="IPR011990">
    <property type="entry name" value="TPR-like_helical_dom_sf"/>
</dbReference>
<name>A0A1I1DQ01_9FLAO</name>
<gene>
    <name evidence="2" type="ORF">SAMN04487907_101543</name>
</gene>
<keyword evidence="1" id="KW-0802">TPR repeat</keyword>
<proteinExistence type="predicted"/>
<dbReference type="Proteomes" id="UP000199438">
    <property type="component" value="Unassembled WGS sequence"/>
</dbReference>